<organism evidence="2 3">
    <name type="scientific">Collinsella aerofaciens</name>
    <dbReference type="NCBI Taxonomy" id="74426"/>
    <lineage>
        <taxon>Bacteria</taxon>
        <taxon>Bacillati</taxon>
        <taxon>Actinomycetota</taxon>
        <taxon>Coriobacteriia</taxon>
        <taxon>Coriobacteriales</taxon>
        <taxon>Coriobacteriaceae</taxon>
        <taxon>Collinsella</taxon>
    </lineage>
</organism>
<gene>
    <name evidence="2" type="ORF">LMKDKBCB_01684</name>
</gene>
<sequence>MESKARCKSMKISYNCNMKYFSNITAISELSESEGVFTTAQAARMDISRDALAHSCRVGRLERICHGAYRMSGAQRRDTDELNAFWKLTNPSLCAWERKRQWDGIAVSGATAANLQQMGDFYLSPYRMTAPARINTRNESLSFVKREIAERDIVWLDGLPVTKPERTLVDLCLDCEDPSLIIDAYHDAFGRGLDIQRLRGLVEENSKTAKRRELMASLLMVLNG</sequence>
<feature type="domain" description="AbiEi antitoxin N-terminal" evidence="1">
    <location>
        <begin position="29"/>
        <end position="70"/>
    </location>
</feature>
<dbReference type="Pfam" id="PF13338">
    <property type="entry name" value="AbiEi_4"/>
    <property type="match status" value="1"/>
</dbReference>
<proteinExistence type="predicted"/>
<protein>
    <recommendedName>
        <fullName evidence="1">AbiEi antitoxin N-terminal domain-containing protein</fullName>
    </recommendedName>
</protein>
<dbReference type="Proteomes" id="UP000330807">
    <property type="component" value="Unassembled WGS sequence"/>
</dbReference>
<evidence type="ECO:0000259" key="1">
    <source>
        <dbReference type="Pfam" id="PF13338"/>
    </source>
</evidence>
<dbReference type="EMBL" id="CABWIH010000033">
    <property type="protein sequence ID" value="VWL94227.1"/>
    <property type="molecule type" value="Genomic_DNA"/>
</dbReference>
<dbReference type="InterPro" id="IPR025159">
    <property type="entry name" value="AbiEi_N"/>
</dbReference>
<evidence type="ECO:0000313" key="3">
    <source>
        <dbReference type="Proteomes" id="UP000330807"/>
    </source>
</evidence>
<evidence type="ECO:0000313" key="2">
    <source>
        <dbReference type="EMBL" id="VWL94227.1"/>
    </source>
</evidence>
<reference evidence="2 3" key="1">
    <citation type="submission" date="2019-10" db="EMBL/GenBank/DDBJ databases">
        <authorList>
            <person name="Wolf R A."/>
        </authorList>
    </citation>
    <scope>NUCLEOTIDE SEQUENCE [LARGE SCALE GENOMIC DNA]</scope>
    <source>
        <strain evidence="2">Collinsella_aerofaciens_AK_138A</strain>
    </source>
</reference>
<name>A0A5K1IYF8_9ACTN</name>
<accession>A0A5K1IYF8</accession>
<dbReference type="AlphaFoldDB" id="A0A5K1IYF8"/>
<dbReference type="RefSeq" id="WP_156063315.1">
    <property type="nucleotide sequence ID" value="NZ_CABWIH010000033.1"/>
</dbReference>